<proteinExistence type="predicted"/>
<evidence type="ECO:0000256" key="1">
    <source>
        <dbReference type="ARBA" id="ARBA00023002"/>
    </source>
</evidence>
<dbReference type="SUPFAM" id="SSF51905">
    <property type="entry name" value="FAD/NAD(P)-binding domain"/>
    <property type="match status" value="1"/>
</dbReference>
<keyword evidence="5" id="KW-1185">Reference proteome</keyword>
<feature type="domain" description="FAD-binding" evidence="3">
    <location>
        <begin position="301"/>
        <end position="362"/>
    </location>
</feature>
<dbReference type="Proteomes" id="UP001501237">
    <property type="component" value="Unassembled WGS sequence"/>
</dbReference>
<dbReference type="PANTHER" id="PTHR13789">
    <property type="entry name" value="MONOOXYGENASE"/>
    <property type="match status" value="1"/>
</dbReference>
<dbReference type="Gene3D" id="3.30.9.30">
    <property type="match status" value="1"/>
</dbReference>
<evidence type="ECO:0000259" key="3">
    <source>
        <dbReference type="Pfam" id="PF01494"/>
    </source>
</evidence>
<organism evidence="4 5">
    <name type="scientific">Actinocorallia longicatena</name>
    <dbReference type="NCBI Taxonomy" id="111803"/>
    <lineage>
        <taxon>Bacteria</taxon>
        <taxon>Bacillati</taxon>
        <taxon>Actinomycetota</taxon>
        <taxon>Actinomycetes</taxon>
        <taxon>Streptosporangiales</taxon>
        <taxon>Thermomonosporaceae</taxon>
        <taxon>Actinocorallia</taxon>
    </lineage>
</organism>
<dbReference type="NCBIfam" id="NF005720">
    <property type="entry name" value="PRK07538.1"/>
    <property type="match status" value="1"/>
</dbReference>
<evidence type="ECO:0000256" key="2">
    <source>
        <dbReference type="ARBA" id="ARBA00023033"/>
    </source>
</evidence>
<feature type="domain" description="FAD-binding" evidence="3">
    <location>
        <begin position="8"/>
        <end position="173"/>
    </location>
</feature>
<dbReference type="EMBL" id="BAAAUV010000022">
    <property type="protein sequence ID" value="GAA3231629.1"/>
    <property type="molecule type" value="Genomic_DNA"/>
</dbReference>
<comment type="caution">
    <text evidence="4">The sequence shown here is derived from an EMBL/GenBank/DDBJ whole genome shotgun (WGS) entry which is preliminary data.</text>
</comment>
<evidence type="ECO:0000313" key="4">
    <source>
        <dbReference type="EMBL" id="GAA3231629.1"/>
    </source>
</evidence>
<keyword evidence="2" id="KW-0503">Monooxygenase</keyword>
<name>A0ABP6QIG0_9ACTN</name>
<accession>A0ABP6QIG0</accession>
<dbReference type="Gene3D" id="3.50.50.60">
    <property type="entry name" value="FAD/NAD(P)-binding domain"/>
    <property type="match status" value="1"/>
</dbReference>
<dbReference type="InterPro" id="IPR036188">
    <property type="entry name" value="FAD/NAD-bd_sf"/>
</dbReference>
<sequence>MIRGDGLKVMVAGGGIGGLTTALSLHAAGVEVEVIEGAGRLLPLGVGINLQPHAVRELTELGLGDALARIAVPAAEMAHFDRHGNLIWAEPRGTAAGYLWPQYSVHRGELQMLLAEAVRERLGSGALRLGTRVTGFEQHEDGVEVSLGGDAGVLRADVLVGADGLHSTVRALLHPDGPPLRWNGVRMWRGLTLADPFLTGATVAVAGSNAAAKFVAYPVSPVAGADGRVPVNWVAEAKVSDVGAAGEGLGTVPDWTRGGSLDDALPHFEGWVFPWLDVPALMASTETVLEYPMVDRDPLPSWTSGRVTLLGDAAHPMYPVGSNGGSQAIIDARVLAHELATTGDPGKALLSYESLRREATSSIVLACREMPADRLLQTVATRAPDGFTAIETVLSAEELAEITSAYTRTTGADTLTLNERRSWTPAR</sequence>
<reference evidence="5" key="1">
    <citation type="journal article" date="2019" name="Int. J. Syst. Evol. Microbiol.">
        <title>The Global Catalogue of Microorganisms (GCM) 10K type strain sequencing project: providing services to taxonomists for standard genome sequencing and annotation.</title>
        <authorList>
            <consortium name="The Broad Institute Genomics Platform"/>
            <consortium name="The Broad Institute Genome Sequencing Center for Infectious Disease"/>
            <person name="Wu L."/>
            <person name="Ma J."/>
        </authorList>
    </citation>
    <scope>NUCLEOTIDE SEQUENCE [LARGE SCALE GENOMIC DNA]</scope>
    <source>
        <strain evidence="5">JCM 9377</strain>
    </source>
</reference>
<protein>
    <submittedName>
        <fullName evidence="4">Flavin-dependent oxidoreductase</fullName>
    </submittedName>
</protein>
<dbReference type="PANTHER" id="PTHR13789:SF268">
    <property type="entry name" value="5-METHYLPHENAZINE-1-CARBOXYLATE 1-MONOOXYGENASE"/>
    <property type="match status" value="1"/>
</dbReference>
<keyword evidence="1" id="KW-0560">Oxidoreductase</keyword>
<gene>
    <name evidence="4" type="ORF">GCM10010468_62800</name>
</gene>
<dbReference type="InterPro" id="IPR002938">
    <property type="entry name" value="FAD-bd"/>
</dbReference>
<evidence type="ECO:0000313" key="5">
    <source>
        <dbReference type="Proteomes" id="UP001501237"/>
    </source>
</evidence>
<dbReference type="Pfam" id="PF01494">
    <property type="entry name" value="FAD_binding_3"/>
    <property type="match status" value="2"/>
</dbReference>
<dbReference type="InterPro" id="IPR050493">
    <property type="entry name" value="FAD-dep_Monooxygenase_BioMet"/>
</dbReference>
<dbReference type="PRINTS" id="PR00420">
    <property type="entry name" value="RNGMNOXGNASE"/>
</dbReference>
<dbReference type="SUPFAM" id="SSF54373">
    <property type="entry name" value="FAD-linked reductases, C-terminal domain"/>
    <property type="match status" value="1"/>
</dbReference>
<dbReference type="RefSeq" id="WP_344835528.1">
    <property type="nucleotide sequence ID" value="NZ_BAAAUV010000022.1"/>
</dbReference>